<dbReference type="Proteomes" id="UP000198558">
    <property type="component" value="Unassembled WGS sequence"/>
</dbReference>
<keyword evidence="3" id="KW-1185">Reference proteome</keyword>
<reference evidence="2" key="2">
    <citation type="submission" date="2016-10" db="EMBL/GenBank/DDBJ databases">
        <authorList>
            <person name="de Groot N.N."/>
        </authorList>
    </citation>
    <scope>NUCLEOTIDE SEQUENCE [LARGE SCALE GENOMIC DNA]</scope>
    <source>
        <strain evidence="2">DSM 1551</strain>
    </source>
</reference>
<name>A0A1I0CLW6_9FIRM</name>
<dbReference type="EMBL" id="BLMI01000061">
    <property type="protein sequence ID" value="GFI40558.1"/>
    <property type="molecule type" value="Genomic_DNA"/>
</dbReference>
<dbReference type="SUPFAM" id="SSF158504">
    <property type="entry name" value="BH2638-like"/>
    <property type="match status" value="1"/>
</dbReference>
<sequence length="88" mass="10507">MDYNYPLDYSWSTEEIIDVIALYNAVEKAYEVGISKDEFMNAYRKFKVIVDSKSAEKQLDKEFYEISHYSIYQVVKESKENDWIRVGE</sequence>
<accession>A0A1I0CLW6</accession>
<dbReference type="Gene3D" id="1.10.220.80">
    <property type="entry name" value="BH2638-like"/>
    <property type="match status" value="1"/>
</dbReference>
<evidence type="ECO:0000313" key="1">
    <source>
        <dbReference type="EMBL" id="GFI40558.1"/>
    </source>
</evidence>
<dbReference type="Proteomes" id="UP000490821">
    <property type="component" value="Unassembled WGS sequence"/>
</dbReference>
<dbReference type="RefSeq" id="WP_092352193.1">
    <property type="nucleotide sequence ID" value="NZ_BLMI01000061.1"/>
</dbReference>
<organism evidence="2 3">
    <name type="scientific">Thomasclavelia cocleata</name>
    <dbReference type="NCBI Taxonomy" id="69824"/>
    <lineage>
        <taxon>Bacteria</taxon>
        <taxon>Bacillati</taxon>
        <taxon>Bacillota</taxon>
        <taxon>Erysipelotrichia</taxon>
        <taxon>Erysipelotrichales</taxon>
        <taxon>Coprobacillaceae</taxon>
        <taxon>Thomasclavelia</taxon>
    </lineage>
</organism>
<dbReference type="Pfam" id="PF05256">
    <property type="entry name" value="UPF0223"/>
    <property type="match status" value="1"/>
</dbReference>
<evidence type="ECO:0000313" key="2">
    <source>
        <dbReference type="EMBL" id="SET20198.1"/>
    </source>
</evidence>
<protein>
    <submittedName>
        <fullName evidence="2">Uncharacterized protein YktA, UPF0223 family</fullName>
    </submittedName>
</protein>
<dbReference type="NCBIfam" id="NF003353">
    <property type="entry name" value="PRK04387.1"/>
    <property type="match status" value="1"/>
</dbReference>
<dbReference type="OrthoDB" id="1649074at2"/>
<proteinExistence type="predicted"/>
<dbReference type="GeneID" id="78287556"/>
<evidence type="ECO:0000313" key="4">
    <source>
        <dbReference type="Proteomes" id="UP000490821"/>
    </source>
</evidence>
<gene>
    <name evidence="1" type="ORF">IMSAGC017_00591</name>
    <name evidence="2" type="ORF">SAMN04489758_103101</name>
</gene>
<evidence type="ECO:0000313" key="3">
    <source>
        <dbReference type="Proteomes" id="UP000198558"/>
    </source>
</evidence>
<dbReference type="InterPro" id="IPR023324">
    <property type="entry name" value="BH2638-like_sf"/>
</dbReference>
<dbReference type="EMBL" id="FOIN01000003">
    <property type="protein sequence ID" value="SET20198.1"/>
    <property type="molecule type" value="Genomic_DNA"/>
</dbReference>
<dbReference type="PIRSF" id="PIRSF037260">
    <property type="entry name" value="UPF0223"/>
    <property type="match status" value="1"/>
</dbReference>
<reference evidence="1 4" key="3">
    <citation type="journal article" date="2020" name="Microbiome">
        <title>Single-cell genomics of uncultured bacteria reveals dietary fiber responders in the mouse gut microbiota.</title>
        <authorList>
            <person name="Chijiiwa R."/>
            <person name="Hosokawa M."/>
            <person name="Kogawa M."/>
            <person name="Nishikawa Y."/>
            <person name="Ide K."/>
            <person name="Sakanashi C."/>
            <person name="Takahashi K."/>
            <person name="Takeyama H."/>
        </authorList>
    </citation>
    <scope>NUCLEOTIDE SEQUENCE [LARGE SCALE GENOMIC DNA]</scope>
    <source>
        <strain evidence="1">IMSAGC_017</strain>
    </source>
</reference>
<reference evidence="3" key="1">
    <citation type="submission" date="2016-10" db="EMBL/GenBank/DDBJ databases">
        <authorList>
            <person name="Varghese N."/>
            <person name="Submissions S."/>
        </authorList>
    </citation>
    <scope>NUCLEOTIDE SEQUENCE [LARGE SCALE GENOMIC DNA]</scope>
    <source>
        <strain evidence="3">DSM 1551</strain>
    </source>
</reference>
<dbReference type="AlphaFoldDB" id="A0A1I0CLW6"/>
<dbReference type="InterPro" id="IPR007920">
    <property type="entry name" value="UPF0223"/>
</dbReference>